<organism evidence="3">
    <name type="scientific">Anopheles atroparvus</name>
    <name type="common">European mosquito</name>
    <dbReference type="NCBI Taxonomy" id="41427"/>
    <lineage>
        <taxon>Eukaryota</taxon>
        <taxon>Metazoa</taxon>
        <taxon>Ecdysozoa</taxon>
        <taxon>Arthropoda</taxon>
        <taxon>Hexapoda</taxon>
        <taxon>Insecta</taxon>
        <taxon>Pterygota</taxon>
        <taxon>Neoptera</taxon>
        <taxon>Endopterygota</taxon>
        <taxon>Diptera</taxon>
        <taxon>Nematocera</taxon>
        <taxon>Culicoidea</taxon>
        <taxon>Culicidae</taxon>
        <taxon>Anophelinae</taxon>
        <taxon>Anopheles</taxon>
    </lineage>
</organism>
<name>A0A182J5M5_ANOAO</name>
<feature type="compositionally biased region" description="Acidic residues" evidence="1">
    <location>
        <begin position="131"/>
        <end position="141"/>
    </location>
</feature>
<dbReference type="AlphaFoldDB" id="A0A182J5M5"/>
<evidence type="ECO:0000256" key="1">
    <source>
        <dbReference type="SAM" id="MobiDB-lite"/>
    </source>
</evidence>
<feature type="transmembrane region" description="Helical" evidence="2">
    <location>
        <begin position="60"/>
        <end position="79"/>
    </location>
</feature>
<keyword evidence="2" id="KW-0472">Membrane</keyword>
<dbReference type="EnsemblMetazoa" id="AATE011815-RA">
    <property type="protein sequence ID" value="AATE011815-PA.1"/>
    <property type="gene ID" value="AATE011815"/>
</dbReference>
<sequence length="193" mass="20670">MAGENGPDYPAQLETVHLPPPRTALPSGDTVARHLRWKTPIRPVASRGVSCPTLARPDSAVVTGVLCLIVMVLSTAPYANEGTSNWNKLSYLPAGHPVSLETSRTMFEEPGNAGRKPLGLKECFRDNDKDNDNDDDEEDEDGKVHRVNGRTDAKLARLTSSSRGFGPGSLESVTVFIIISIIISIYPSGSSGG</sequence>
<evidence type="ECO:0000313" key="3">
    <source>
        <dbReference type="EnsemblMetazoa" id="AATE011815-PA.1"/>
    </source>
</evidence>
<keyword evidence="2" id="KW-0812">Transmembrane</keyword>
<feature type="transmembrane region" description="Helical" evidence="2">
    <location>
        <begin position="164"/>
        <end position="186"/>
    </location>
</feature>
<keyword evidence="2" id="KW-1133">Transmembrane helix</keyword>
<protein>
    <submittedName>
        <fullName evidence="3">Uncharacterized protein</fullName>
    </submittedName>
</protein>
<evidence type="ECO:0000256" key="2">
    <source>
        <dbReference type="SAM" id="Phobius"/>
    </source>
</evidence>
<accession>A0A182J5M5</accession>
<feature type="region of interest" description="Disordered" evidence="1">
    <location>
        <begin position="107"/>
        <end position="147"/>
    </location>
</feature>
<proteinExistence type="predicted"/>
<reference evidence="3" key="1">
    <citation type="submission" date="2022-08" db="UniProtKB">
        <authorList>
            <consortium name="EnsemblMetazoa"/>
        </authorList>
    </citation>
    <scope>IDENTIFICATION</scope>
    <source>
        <strain evidence="3">EBRO</strain>
    </source>
</reference>
<dbReference type="VEuPathDB" id="VectorBase:AATE011815"/>